<dbReference type="InterPro" id="IPR035965">
    <property type="entry name" value="PAS-like_dom_sf"/>
</dbReference>
<dbReference type="PANTHER" id="PTHR45138">
    <property type="entry name" value="REGULATORY COMPONENTS OF SENSORY TRANSDUCTION SYSTEM"/>
    <property type="match status" value="1"/>
</dbReference>
<dbReference type="Gene3D" id="3.30.70.270">
    <property type="match status" value="1"/>
</dbReference>
<dbReference type="InterPro" id="IPR000014">
    <property type="entry name" value="PAS"/>
</dbReference>
<proteinExistence type="predicted"/>
<organism evidence="3 4">
    <name type="scientific">Copranaerobaculum intestinale</name>
    <dbReference type="NCBI Taxonomy" id="2692629"/>
    <lineage>
        <taxon>Bacteria</taxon>
        <taxon>Bacillati</taxon>
        <taxon>Bacillota</taxon>
        <taxon>Erysipelotrichia</taxon>
        <taxon>Erysipelotrichales</taxon>
        <taxon>Erysipelotrichaceae</taxon>
        <taxon>Copranaerobaculum</taxon>
    </lineage>
</organism>
<dbReference type="SUPFAM" id="SSF55785">
    <property type="entry name" value="PYP-like sensor domain (PAS domain)"/>
    <property type="match status" value="2"/>
</dbReference>
<dbReference type="EMBL" id="WUUQ01000002">
    <property type="protein sequence ID" value="MXQ73727.1"/>
    <property type="molecule type" value="Genomic_DNA"/>
</dbReference>
<name>A0A6N8UEC0_9FIRM</name>
<dbReference type="SUPFAM" id="SSF55073">
    <property type="entry name" value="Nucleotide cyclase"/>
    <property type="match status" value="1"/>
</dbReference>
<dbReference type="GO" id="GO:0052621">
    <property type="term" value="F:diguanylate cyclase activity"/>
    <property type="evidence" value="ECO:0007669"/>
    <property type="project" value="TreeGrafter"/>
</dbReference>
<reference evidence="3 4" key="2">
    <citation type="submission" date="2020-01" db="EMBL/GenBank/DDBJ databases">
        <title>Clostridiaceae sp. nov. isolated from the gut of human by culturomics.</title>
        <authorList>
            <person name="Chang Y."/>
        </authorList>
    </citation>
    <scope>NUCLEOTIDE SEQUENCE [LARGE SCALE GENOMIC DNA]</scope>
    <source>
        <strain evidence="3 4">DONG20-135</strain>
    </source>
</reference>
<dbReference type="InterPro" id="IPR050469">
    <property type="entry name" value="Diguanylate_Cyclase"/>
</dbReference>
<dbReference type="InterPro" id="IPR043128">
    <property type="entry name" value="Rev_trsase/Diguanyl_cyclase"/>
</dbReference>
<dbReference type="AlphaFoldDB" id="A0A6N8UEC0"/>
<dbReference type="GO" id="GO:0005886">
    <property type="term" value="C:plasma membrane"/>
    <property type="evidence" value="ECO:0007669"/>
    <property type="project" value="TreeGrafter"/>
</dbReference>
<dbReference type="Pfam" id="PF00990">
    <property type="entry name" value="GGDEF"/>
    <property type="match status" value="1"/>
</dbReference>
<dbReference type="Gene3D" id="3.30.450.20">
    <property type="entry name" value="PAS domain"/>
    <property type="match status" value="2"/>
</dbReference>
<keyword evidence="4" id="KW-1185">Reference proteome</keyword>
<dbReference type="PROSITE" id="PS50887">
    <property type="entry name" value="GGDEF"/>
    <property type="match status" value="1"/>
</dbReference>
<dbReference type="NCBIfam" id="TIGR00229">
    <property type="entry name" value="sensory_box"/>
    <property type="match status" value="1"/>
</dbReference>
<feature type="domain" description="PAC" evidence="1">
    <location>
        <begin position="236"/>
        <end position="287"/>
    </location>
</feature>
<dbReference type="SUPFAM" id="SSF54427">
    <property type="entry name" value="NTF2-like"/>
    <property type="match status" value="1"/>
</dbReference>
<dbReference type="SMART" id="SM00267">
    <property type="entry name" value="GGDEF"/>
    <property type="match status" value="1"/>
</dbReference>
<feature type="domain" description="PAC" evidence="1">
    <location>
        <begin position="362"/>
        <end position="415"/>
    </location>
</feature>
<dbReference type="GO" id="GO:0043709">
    <property type="term" value="P:cell adhesion involved in single-species biofilm formation"/>
    <property type="evidence" value="ECO:0007669"/>
    <property type="project" value="TreeGrafter"/>
</dbReference>
<dbReference type="PROSITE" id="PS50113">
    <property type="entry name" value="PAC"/>
    <property type="match status" value="2"/>
</dbReference>
<sequence length="573" mass="66007">MRIYPETPADLTRSLFIEFYVTRDIDTVLGYFMDDCSWIGPCDHEYFIGKDAISKYFYAGKTEVPSCRLDFLNLDTVFETEDHAITMGKFDLRTNAEDGLILQVTQRCSITMQKQDGLWKIHHLHNSNIYEEMHEDPYFPKTVGKQTMDYMNQLLNEKSEVIDMISSNINGGLKGSNDDETFSYFYVNEGLCSMLGYTYDEFMEMSHGCAVGAVYPPDLPAALKSCEEWFAKGLNYEAEYRIQKKDGSLIWVLDTGKKSIGSDGKVKINSMITDITAMKEAEMQLKVEQERYRIALENITDVMFEYDIVNDSLVKYEHENYDRHKPVQKISIEAYFHDLETNGQIHLDDIGTLKAYLLGQLSDESIEIRKYLNDCWTWIRVSGKLIYSEDQKPNKFIGIWRDITEEKNAMDSLINLSQRDALTRLYNPKCTELMIEDHLQQDHGGVMMITDIDNFKRVNDSFGHLEGNDILLKVTEILKSSIQDIDIAGRIGGDEFLIFLPKSRMDAIESIAQRISAKARTIRIKDQFQLTLSLGIAYASKDDTYQTLFAKADEAMYYAKNHGRNRIHIADIK</sequence>
<dbReference type="Proteomes" id="UP000434036">
    <property type="component" value="Unassembled WGS sequence"/>
</dbReference>
<accession>A0A6N8UEC0</accession>
<dbReference type="Pfam" id="PF08447">
    <property type="entry name" value="PAS_3"/>
    <property type="match status" value="1"/>
</dbReference>
<dbReference type="CDD" id="cd01949">
    <property type="entry name" value="GGDEF"/>
    <property type="match status" value="1"/>
</dbReference>
<evidence type="ECO:0000259" key="1">
    <source>
        <dbReference type="PROSITE" id="PS50113"/>
    </source>
</evidence>
<dbReference type="InterPro" id="IPR032710">
    <property type="entry name" value="NTF2-like_dom_sf"/>
</dbReference>
<dbReference type="InterPro" id="IPR000700">
    <property type="entry name" value="PAS-assoc_C"/>
</dbReference>
<dbReference type="GO" id="GO:1902201">
    <property type="term" value="P:negative regulation of bacterial-type flagellum-dependent cell motility"/>
    <property type="evidence" value="ECO:0007669"/>
    <property type="project" value="TreeGrafter"/>
</dbReference>
<dbReference type="InterPro" id="IPR001610">
    <property type="entry name" value="PAC"/>
</dbReference>
<evidence type="ECO:0000313" key="4">
    <source>
        <dbReference type="Proteomes" id="UP000434036"/>
    </source>
</evidence>
<evidence type="ECO:0000259" key="2">
    <source>
        <dbReference type="PROSITE" id="PS50887"/>
    </source>
</evidence>
<dbReference type="NCBIfam" id="TIGR00254">
    <property type="entry name" value="GGDEF"/>
    <property type="match status" value="1"/>
</dbReference>
<dbReference type="Pfam" id="PF13474">
    <property type="entry name" value="SnoaL_3"/>
    <property type="match status" value="1"/>
</dbReference>
<dbReference type="PANTHER" id="PTHR45138:SF9">
    <property type="entry name" value="DIGUANYLATE CYCLASE DGCM-RELATED"/>
    <property type="match status" value="1"/>
</dbReference>
<reference evidence="3 4" key="1">
    <citation type="submission" date="2019-12" db="EMBL/GenBank/DDBJ databases">
        <authorList>
            <person name="Yang R."/>
        </authorList>
    </citation>
    <scope>NUCLEOTIDE SEQUENCE [LARGE SCALE GENOMIC DNA]</scope>
    <source>
        <strain evidence="3 4">DONG20-135</strain>
    </source>
</reference>
<feature type="domain" description="GGDEF" evidence="2">
    <location>
        <begin position="443"/>
        <end position="572"/>
    </location>
</feature>
<dbReference type="InterPro" id="IPR037401">
    <property type="entry name" value="SnoaL-like"/>
</dbReference>
<protein>
    <submittedName>
        <fullName evidence="3">Diguanylate cyclase</fullName>
    </submittedName>
</protein>
<dbReference type="InterPro" id="IPR013655">
    <property type="entry name" value="PAS_fold_3"/>
</dbReference>
<dbReference type="CDD" id="cd00130">
    <property type="entry name" value="PAS"/>
    <property type="match status" value="1"/>
</dbReference>
<dbReference type="InterPro" id="IPR000160">
    <property type="entry name" value="GGDEF_dom"/>
</dbReference>
<comment type="caution">
    <text evidence="3">The sequence shown here is derived from an EMBL/GenBank/DDBJ whole genome shotgun (WGS) entry which is preliminary data.</text>
</comment>
<dbReference type="InterPro" id="IPR029787">
    <property type="entry name" value="Nucleotide_cyclase"/>
</dbReference>
<evidence type="ECO:0000313" key="3">
    <source>
        <dbReference type="EMBL" id="MXQ73727.1"/>
    </source>
</evidence>
<dbReference type="FunFam" id="3.30.70.270:FF:000001">
    <property type="entry name" value="Diguanylate cyclase domain protein"/>
    <property type="match status" value="1"/>
</dbReference>
<gene>
    <name evidence="3" type="ORF">GSF08_07225</name>
</gene>
<dbReference type="Gene3D" id="3.10.450.50">
    <property type="match status" value="1"/>
</dbReference>
<dbReference type="SMART" id="SM00086">
    <property type="entry name" value="PAC"/>
    <property type="match status" value="2"/>
</dbReference>
<dbReference type="RefSeq" id="WP_160625138.1">
    <property type="nucleotide sequence ID" value="NZ_WUUQ01000002.1"/>
</dbReference>